<accession>J3ND17</accession>
<dbReference type="PANTHER" id="PTHR33110:SF125">
    <property type="entry name" value="OS05G0570350 PROTEIN"/>
    <property type="match status" value="1"/>
</dbReference>
<dbReference type="Gramene" id="OB12G18750.1">
    <property type="protein sequence ID" value="OB12G18750.1"/>
    <property type="gene ID" value="OB12G18750"/>
</dbReference>
<dbReference type="AlphaFoldDB" id="J3ND17"/>
<name>J3ND17_ORYBR</name>
<organism evidence="2">
    <name type="scientific">Oryza brachyantha</name>
    <name type="common">malo sina</name>
    <dbReference type="NCBI Taxonomy" id="4533"/>
    <lineage>
        <taxon>Eukaryota</taxon>
        <taxon>Viridiplantae</taxon>
        <taxon>Streptophyta</taxon>
        <taxon>Embryophyta</taxon>
        <taxon>Tracheophyta</taxon>
        <taxon>Spermatophyta</taxon>
        <taxon>Magnoliopsida</taxon>
        <taxon>Liliopsida</taxon>
        <taxon>Poales</taxon>
        <taxon>Poaceae</taxon>
        <taxon>BOP clade</taxon>
        <taxon>Oryzoideae</taxon>
        <taxon>Oryzeae</taxon>
        <taxon>Oryzinae</taxon>
        <taxon>Oryza</taxon>
    </lineage>
</organism>
<dbReference type="Proteomes" id="UP000006038">
    <property type="component" value="Chromosome 12"/>
</dbReference>
<dbReference type="EnsemblPlants" id="OB12G18750.1">
    <property type="protein sequence ID" value="OB12G18750.1"/>
    <property type="gene ID" value="OB12G18750"/>
</dbReference>
<dbReference type="HOGENOM" id="CLU_019286_5_1_1"/>
<proteinExistence type="predicted"/>
<evidence type="ECO:0000259" key="1">
    <source>
        <dbReference type="Pfam" id="PF03478"/>
    </source>
</evidence>
<reference evidence="2" key="2">
    <citation type="submission" date="2013-04" db="UniProtKB">
        <authorList>
            <consortium name="EnsemblPlants"/>
        </authorList>
    </citation>
    <scope>IDENTIFICATION</scope>
</reference>
<dbReference type="OMA" id="MNINGMH"/>
<dbReference type="InterPro" id="IPR005174">
    <property type="entry name" value="KIB1-4_b-propeller"/>
</dbReference>
<keyword evidence="3" id="KW-1185">Reference proteome</keyword>
<protein>
    <recommendedName>
        <fullName evidence="1">KIB1-4 beta-propeller domain-containing protein</fullName>
    </recommendedName>
</protein>
<reference evidence="2" key="1">
    <citation type="journal article" date="2013" name="Nat. Commun.">
        <title>Whole-genome sequencing of Oryza brachyantha reveals mechanisms underlying Oryza genome evolution.</title>
        <authorList>
            <person name="Chen J."/>
            <person name="Huang Q."/>
            <person name="Gao D."/>
            <person name="Wang J."/>
            <person name="Lang Y."/>
            <person name="Liu T."/>
            <person name="Li B."/>
            <person name="Bai Z."/>
            <person name="Luis Goicoechea J."/>
            <person name="Liang C."/>
            <person name="Chen C."/>
            <person name="Zhang W."/>
            <person name="Sun S."/>
            <person name="Liao Y."/>
            <person name="Zhang X."/>
            <person name="Yang L."/>
            <person name="Song C."/>
            <person name="Wang M."/>
            <person name="Shi J."/>
            <person name="Liu G."/>
            <person name="Liu J."/>
            <person name="Zhou H."/>
            <person name="Zhou W."/>
            <person name="Yu Q."/>
            <person name="An N."/>
            <person name="Chen Y."/>
            <person name="Cai Q."/>
            <person name="Wang B."/>
            <person name="Liu B."/>
            <person name="Min J."/>
            <person name="Huang Y."/>
            <person name="Wu H."/>
            <person name="Li Z."/>
            <person name="Zhang Y."/>
            <person name="Yin Y."/>
            <person name="Song W."/>
            <person name="Jiang J."/>
            <person name="Jackson S.A."/>
            <person name="Wing R.A."/>
            <person name="Wang J."/>
            <person name="Chen M."/>
        </authorList>
    </citation>
    <scope>NUCLEOTIDE SEQUENCE [LARGE SCALE GENOMIC DNA]</scope>
    <source>
        <strain evidence="2">cv. IRGC 101232</strain>
    </source>
</reference>
<evidence type="ECO:0000313" key="3">
    <source>
        <dbReference type="Proteomes" id="UP000006038"/>
    </source>
</evidence>
<evidence type="ECO:0000313" key="2">
    <source>
        <dbReference type="EnsemblPlants" id="OB12G18750.1"/>
    </source>
</evidence>
<feature type="domain" description="KIB1-4 beta-propeller" evidence="1">
    <location>
        <begin position="91"/>
        <end position="370"/>
    </location>
</feature>
<sequence length="419" mass="48239">MDDEFPPPCPPHPPPPDDGEAALASLPADLVREYLGCVRCNIDRHRAGTRGETWRAQIRMLEPLPPPLPLLLVPRSDGPPVFHCVLSNWRTHPYFVRERAHAARFYGSYDGSWLFVSLRQNDQHFLLNLERPHVRINLPNTHLRSSLVPPFHFRPKVVEDRIVIVAATFTRQPTEQGCVAAGIIGYPPCCPAEDKWHVAFWGMGNGEPVISQSFPPTNEDLEVEDLLYSPGPEMFRFLTRGEHIREFHQPIFPLCDMDTQVQYFQRRGRDDDRPVLARYLVKSRGKLLMVVRLGTREPPSPTMAFRLFQPKVRIITNAQGKVDAEHHWAELRALDGRILFVGRGCSRSYDVAQRYPFMEGIYFLDDRSFHDHRIAFRNRARRRYHCNDVGKWSGTPPQVRQCISEYGPSNESSPVWVIP</sequence>
<dbReference type="PANTHER" id="PTHR33110">
    <property type="entry name" value="F-BOX/KELCH-REPEAT PROTEIN-RELATED"/>
    <property type="match status" value="1"/>
</dbReference>
<dbReference type="Pfam" id="PF03478">
    <property type="entry name" value="Beta-prop_KIB1-4"/>
    <property type="match status" value="1"/>
</dbReference>